<dbReference type="InterPro" id="IPR051917">
    <property type="entry name" value="Transposase-Integrase"/>
</dbReference>
<evidence type="ECO:0000256" key="1">
    <source>
        <dbReference type="ARBA" id="ARBA00023172"/>
    </source>
</evidence>
<organism evidence="3">
    <name type="scientific">marine metagenome</name>
    <dbReference type="NCBI Taxonomy" id="408172"/>
    <lineage>
        <taxon>unclassified sequences</taxon>
        <taxon>metagenomes</taxon>
        <taxon>ecological metagenomes</taxon>
    </lineage>
</organism>
<dbReference type="PANTHER" id="PTHR10948:SF23">
    <property type="entry name" value="TRANSPOSASE INSI FOR INSERTION SEQUENCE ELEMENT IS30A-RELATED"/>
    <property type="match status" value="1"/>
</dbReference>
<dbReference type="GO" id="GO:0004803">
    <property type="term" value="F:transposase activity"/>
    <property type="evidence" value="ECO:0007669"/>
    <property type="project" value="TreeGrafter"/>
</dbReference>
<dbReference type="AlphaFoldDB" id="A0A382ZVK8"/>
<gene>
    <name evidence="3" type="ORF">METZ01_LOCUS452315</name>
</gene>
<keyword evidence="1" id="KW-0233">DNA recombination</keyword>
<dbReference type="NCBIfam" id="NF033563">
    <property type="entry name" value="transpos_IS30"/>
    <property type="match status" value="1"/>
</dbReference>
<accession>A0A382ZVK8</accession>
<dbReference type="InterPro" id="IPR025246">
    <property type="entry name" value="IS30-like_HTH"/>
</dbReference>
<dbReference type="PANTHER" id="PTHR10948">
    <property type="entry name" value="TRANSPOSASE"/>
    <property type="match status" value="1"/>
</dbReference>
<dbReference type="EMBL" id="UINC01186977">
    <property type="protein sequence ID" value="SVD99461.1"/>
    <property type="molecule type" value="Genomic_DNA"/>
</dbReference>
<dbReference type="InterPro" id="IPR053392">
    <property type="entry name" value="Transposase_IS30-like"/>
</dbReference>
<proteinExistence type="predicted"/>
<dbReference type="Pfam" id="PF13936">
    <property type="entry name" value="HTH_38"/>
    <property type="match status" value="1"/>
</dbReference>
<name>A0A382ZVK8_9ZZZZ</name>
<dbReference type="GO" id="GO:0032196">
    <property type="term" value="P:transposition"/>
    <property type="evidence" value="ECO:0007669"/>
    <property type="project" value="TreeGrafter"/>
</dbReference>
<evidence type="ECO:0000313" key="3">
    <source>
        <dbReference type="EMBL" id="SVD99461.1"/>
    </source>
</evidence>
<dbReference type="GO" id="GO:0005829">
    <property type="term" value="C:cytosol"/>
    <property type="evidence" value="ECO:0007669"/>
    <property type="project" value="TreeGrafter"/>
</dbReference>
<reference evidence="3" key="1">
    <citation type="submission" date="2018-05" db="EMBL/GenBank/DDBJ databases">
        <authorList>
            <person name="Lanie J.A."/>
            <person name="Ng W.-L."/>
            <person name="Kazmierczak K.M."/>
            <person name="Andrzejewski T.M."/>
            <person name="Davidsen T.M."/>
            <person name="Wayne K.J."/>
            <person name="Tettelin H."/>
            <person name="Glass J.I."/>
            <person name="Rusch D."/>
            <person name="Podicherti R."/>
            <person name="Tsui H.-C.T."/>
            <person name="Winkler M.E."/>
        </authorList>
    </citation>
    <scope>NUCLEOTIDE SEQUENCE</scope>
</reference>
<feature type="domain" description="Transposase IS30-like HTH" evidence="2">
    <location>
        <begin position="3"/>
        <end position="46"/>
    </location>
</feature>
<evidence type="ECO:0000259" key="2">
    <source>
        <dbReference type="Pfam" id="PF13936"/>
    </source>
</evidence>
<protein>
    <recommendedName>
        <fullName evidence="2">Transposase IS30-like HTH domain-containing protein</fullName>
    </recommendedName>
</protein>
<dbReference type="GO" id="GO:0006310">
    <property type="term" value="P:DNA recombination"/>
    <property type="evidence" value="ECO:0007669"/>
    <property type="project" value="UniProtKB-KW"/>
</dbReference>
<sequence>MQKYAQLTEHKRYQIYILKKAEHTQAYIAKMVGVSASTISRELKRNTGQRGYRPKQAQMKAIQRRQSARKYIKMPPQLKGSIDAKLRQEWSPEQIAGWLRATQTVSVSHQRIYDHILEDRQWGGTLYRSLRQANKRRRKRYGFRERPGQIKERVSSVFVVWDDTFSSSIYRTRVETSSRMARLVAMRSATMPVRNIWKPARRRMAAKIKD</sequence>